<protein>
    <recommendedName>
        <fullName evidence="3">Peptidase A2 domain-containing protein</fullName>
    </recommendedName>
</protein>
<evidence type="ECO:0000313" key="2">
    <source>
        <dbReference type="Proteomes" id="UP000652761"/>
    </source>
</evidence>
<name>A0A843XY32_COLES</name>
<keyword evidence="2" id="KW-1185">Reference proteome</keyword>
<dbReference type="Pfam" id="PF13975">
    <property type="entry name" value="gag-asp_proteas"/>
    <property type="match status" value="1"/>
</dbReference>
<dbReference type="Proteomes" id="UP000652761">
    <property type="component" value="Unassembled WGS sequence"/>
</dbReference>
<proteinExistence type="predicted"/>
<evidence type="ECO:0008006" key="3">
    <source>
        <dbReference type="Google" id="ProtNLM"/>
    </source>
</evidence>
<dbReference type="OrthoDB" id="1736143at2759"/>
<dbReference type="Gene3D" id="2.40.70.10">
    <property type="entry name" value="Acid Proteases"/>
    <property type="match status" value="1"/>
</dbReference>
<gene>
    <name evidence="1" type="ORF">Taro_056663</name>
</gene>
<dbReference type="PANTHER" id="PTHR33240:SF15">
    <property type="entry name" value="GAG-PRO-LIKE PROTEIN"/>
    <property type="match status" value="1"/>
</dbReference>
<sequence>MVNDDLPPSGVTNAILCLTQGPSISFSDKDLATPDCRSLPLCLTINLNGVSVDSTLIDTGASINVCPMKTLKQLGLGENNLEKSCSTIAAYDNSKRVAKGKIALKLEIGLVTMSTEFLVLDVDLAYKAILGRPWLEQTLGVPSTAHQCFKFPYNGRIIKIKIIPTLETLNAITSEQMPHLFVPDKGKKPVMSLFDFPTPSELSQPPKPAVEPHVPCLPGKGWEVMANIGRRHHAPRDGMDSVTWKKTPESDVEAKIRQGFVALWNSLCKCPAMSMFAVELDGKRSGRRPIGSSNRRRVLWHLGDVLEREWLSRRLDRRLEMLRHLSRRSLCHRTHTVVLFRHRRHLLLKQLRD</sequence>
<evidence type="ECO:0000313" key="1">
    <source>
        <dbReference type="EMBL" id="MQM23597.1"/>
    </source>
</evidence>
<dbReference type="EMBL" id="NMUH01016998">
    <property type="protein sequence ID" value="MQM23597.1"/>
    <property type="molecule type" value="Genomic_DNA"/>
</dbReference>
<organism evidence="1 2">
    <name type="scientific">Colocasia esculenta</name>
    <name type="common">Wild taro</name>
    <name type="synonym">Arum esculentum</name>
    <dbReference type="NCBI Taxonomy" id="4460"/>
    <lineage>
        <taxon>Eukaryota</taxon>
        <taxon>Viridiplantae</taxon>
        <taxon>Streptophyta</taxon>
        <taxon>Embryophyta</taxon>
        <taxon>Tracheophyta</taxon>
        <taxon>Spermatophyta</taxon>
        <taxon>Magnoliopsida</taxon>
        <taxon>Liliopsida</taxon>
        <taxon>Araceae</taxon>
        <taxon>Aroideae</taxon>
        <taxon>Colocasieae</taxon>
        <taxon>Colocasia</taxon>
    </lineage>
</organism>
<dbReference type="CDD" id="cd00303">
    <property type="entry name" value="retropepsin_like"/>
    <property type="match status" value="1"/>
</dbReference>
<comment type="caution">
    <text evidence="1">The sequence shown here is derived from an EMBL/GenBank/DDBJ whole genome shotgun (WGS) entry which is preliminary data.</text>
</comment>
<accession>A0A843XY32</accession>
<dbReference type="InterPro" id="IPR021109">
    <property type="entry name" value="Peptidase_aspartic_dom_sf"/>
</dbReference>
<dbReference type="PANTHER" id="PTHR33240">
    <property type="entry name" value="OS08G0508500 PROTEIN"/>
    <property type="match status" value="1"/>
</dbReference>
<dbReference type="SUPFAM" id="SSF50630">
    <property type="entry name" value="Acid proteases"/>
    <property type="match status" value="1"/>
</dbReference>
<dbReference type="AlphaFoldDB" id="A0A843XY32"/>
<reference evidence="1" key="1">
    <citation type="submission" date="2017-07" db="EMBL/GenBank/DDBJ databases">
        <title>Taro Niue Genome Assembly and Annotation.</title>
        <authorList>
            <person name="Atibalentja N."/>
            <person name="Keating K."/>
            <person name="Fields C.J."/>
        </authorList>
    </citation>
    <scope>NUCLEOTIDE SEQUENCE</scope>
    <source>
        <strain evidence="1">Niue_2</strain>
        <tissue evidence="1">Leaf</tissue>
    </source>
</reference>